<keyword evidence="1" id="KW-1185">Reference proteome</keyword>
<dbReference type="AlphaFoldDB" id="A0A915J9A7"/>
<organism evidence="1 2">
    <name type="scientific">Romanomermis culicivorax</name>
    <name type="common">Nematode worm</name>
    <dbReference type="NCBI Taxonomy" id="13658"/>
    <lineage>
        <taxon>Eukaryota</taxon>
        <taxon>Metazoa</taxon>
        <taxon>Ecdysozoa</taxon>
        <taxon>Nematoda</taxon>
        <taxon>Enoplea</taxon>
        <taxon>Dorylaimia</taxon>
        <taxon>Mermithida</taxon>
        <taxon>Mermithoidea</taxon>
        <taxon>Mermithidae</taxon>
        <taxon>Romanomermis</taxon>
    </lineage>
</organism>
<name>A0A915J9A7_ROMCU</name>
<proteinExistence type="predicted"/>
<evidence type="ECO:0000313" key="2">
    <source>
        <dbReference type="WBParaSite" id="nRc.2.0.1.t22742-RA"/>
    </source>
</evidence>
<evidence type="ECO:0000313" key="1">
    <source>
        <dbReference type="Proteomes" id="UP000887565"/>
    </source>
</evidence>
<accession>A0A915J9A7</accession>
<dbReference type="WBParaSite" id="nRc.2.0.1.t22742-RA">
    <property type="protein sequence ID" value="nRc.2.0.1.t22742-RA"/>
    <property type="gene ID" value="nRc.2.0.1.g22742"/>
</dbReference>
<dbReference type="Proteomes" id="UP000887565">
    <property type="component" value="Unplaced"/>
</dbReference>
<protein>
    <submittedName>
        <fullName evidence="2">Uncharacterized protein</fullName>
    </submittedName>
</protein>
<reference evidence="2" key="1">
    <citation type="submission" date="2022-11" db="UniProtKB">
        <authorList>
            <consortium name="WormBaseParasite"/>
        </authorList>
    </citation>
    <scope>IDENTIFICATION</scope>
</reference>
<sequence length="55" mass="6509">MKIEHIVLDCKFRRFELKTKIEEIWSLTVKKFVPFGTNAGAMCNLGRRLCCTERF</sequence>